<accession>A0ABM4E6X2</accession>
<keyword evidence="5" id="KW-0862">Zinc</keyword>
<evidence type="ECO:0000259" key="11">
    <source>
        <dbReference type="PROSITE" id="PS50157"/>
    </source>
</evidence>
<evidence type="ECO:0000256" key="2">
    <source>
        <dbReference type="ARBA" id="ARBA00022723"/>
    </source>
</evidence>
<proteinExistence type="predicted"/>
<keyword evidence="7" id="KW-0804">Transcription</keyword>
<dbReference type="SUPFAM" id="SSF57667">
    <property type="entry name" value="beta-beta-alpha zinc fingers"/>
    <property type="match status" value="1"/>
</dbReference>
<organism evidence="12 14">
    <name type="scientific">Apteryx mantelli</name>
    <name type="common">North Island brown kiwi</name>
    <dbReference type="NCBI Taxonomy" id="2696672"/>
    <lineage>
        <taxon>Eukaryota</taxon>
        <taxon>Metazoa</taxon>
        <taxon>Chordata</taxon>
        <taxon>Craniata</taxon>
        <taxon>Vertebrata</taxon>
        <taxon>Euteleostomi</taxon>
        <taxon>Archelosauria</taxon>
        <taxon>Archosauria</taxon>
        <taxon>Dinosauria</taxon>
        <taxon>Saurischia</taxon>
        <taxon>Theropoda</taxon>
        <taxon>Coelurosauria</taxon>
        <taxon>Aves</taxon>
        <taxon>Palaeognathae</taxon>
        <taxon>Apterygiformes</taxon>
        <taxon>Apterygidae</taxon>
        <taxon>Apteryx</taxon>
    </lineage>
</organism>
<dbReference type="RefSeq" id="XP_067148470.1">
    <property type="nucleotide sequence ID" value="XM_067292369.1"/>
</dbReference>
<keyword evidence="3" id="KW-0677">Repeat</keyword>
<gene>
    <name evidence="13 14" type="primary">LOC106482601</name>
</gene>
<evidence type="ECO:0000256" key="5">
    <source>
        <dbReference type="ARBA" id="ARBA00022833"/>
    </source>
</evidence>
<reference evidence="12 13" key="1">
    <citation type="submission" date="2025-05" db="UniProtKB">
        <authorList>
            <consortium name="RefSeq"/>
        </authorList>
    </citation>
    <scope>NUCLEOTIDE SEQUENCE [LARGE SCALE GENOMIC DNA]</scope>
    <source>
        <tissue evidence="13 14">Blood</tissue>
    </source>
</reference>
<dbReference type="RefSeq" id="XP_067148471.1">
    <property type="nucleotide sequence ID" value="XM_067292370.1"/>
</dbReference>
<keyword evidence="4 9" id="KW-0863">Zinc-finger</keyword>
<evidence type="ECO:0000256" key="10">
    <source>
        <dbReference type="SAM" id="MobiDB-lite"/>
    </source>
</evidence>
<evidence type="ECO:0000313" key="13">
    <source>
        <dbReference type="RefSeq" id="XP_067148470.1"/>
    </source>
</evidence>
<evidence type="ECO:0000256" key="8">
    <source>
        <dbReference type="ARBA" id="ARBA00023242"/>
    </source>
</evidence>
<evidence type="ECO:0000256" key="6">
    <source>
        <dbReference type="ARBA" id="ARBA00023015"/>
    </source>
</evidence>
<evidence type="ECO:0000256" key="1">
    <source>
        <dbReference type="ARBA" id="ARBA00004123"/>
    </source>
</evidence>
<keyword evidence="6" id="KW-0805">Transcription regulation</keyword>
<feature type="domain" description="C2H2-type" evidence="11">
    <location>
        <begin position="10"/>
        <end position="37"/>
    </location>
</feature>
<sequence length="95" mass="10986">MRIHTGEKPFKCEICSYACTDASSLQQHFQTCTSERLYKCQLCSYSWFSHGSQCQRHQRPSEGFSKKEIVSKNRSPSSKLRKSHCNRSLCESCLD</sequence>
<feature type="region of interest" description="Disordered" evidence="10">
    <location>
        <begin position="57"/>
        <end position="82"/>
    </location>
</feature>
<name>A0ABM4E6X2_9AVES</name>
<evidence type="ECO:0000256" key="4">
    <source>
        <dbReference type="ARBA" id="ARBA00022771"/>
    </source>
</evidence>
<dbReference type="InterPro" id="IPR036236">
    <property type="entry name" value="Znf_C2H2_sf"/>
</dbReference>
<evidence type="ECO:0000256" key="9">
    <source>
        <dbReference type="PROSITE-ProRule" id="PRU00042"/>
    </source>
</evidence>
<protein>
    <submittedName>
        <fullName evidence="13 14">Zinc finger protein 596-like</fullName>
    </submittedName>
</protein>
<keyword evidence="12" id="KW-1185">Reference proteome</keyword>
<dbReference type="GeneID" id="106482601"/>
<comment type="subcellular location">
    <subcellularLocation>
        <location evidence="1">Nucleus</location>
    </subcellularLocation>
</comment>
<dbReference type="PROSITE" id="PS50157">
    <property type="entry name" value="ZINC_FINGER_C2H2_2"/>
    <property type="match status" value="1"/>
</dbReference>
<dbReference type="InterPro" id="IPR051497">
    <property type="entry name" value="Dev/Hematopoietic_TF"/>
</dbReference>
<evidence type="ECO:0000313" key="14">
    <source>
        <dbReference type="RefSeq" id="XP_067148471.1"/>
    </source>
</evidence>
<evidence type="ECO:0000256" key="3">
    <source>
        <dbReference type="ARBA" id="ARBA00022737"/>
    </source>
</evidence>
<dbReference type="PANTHER" id="PTHR45993:SF10">
    <property type="entry name" value="ZINC FINGER PROTEIN 208 ISOFORM X1-RELATED"/>
    <property type="match status" value="1"/>
</dbReference>
<dbReference type="PANTHER" id="PTHR45993">
    <property type="entry name" value="B-CELL LYMPHOMA/LEUKEMIA 11"/>
    <property type="match status" value="1"/>
</dbReference>
<dbReference type="Gene3D" id="3.30.160.60">
    <property type="entry name" value="Classic Zinc Finger"/>
    <property type="match status" value="1"/>
</dbReference>
<keyword evidence="2" id="KW-0479">Metal-binding</keyword>
<keyword evidence="8" id="KW-0539">Nucleus</keyword>
<evidence type="ECO:0000313" key="12">
    <source>
        <dbReference type="Proteomes" id="UP001652627"/>
    </source>
</evidence>
<dbReference type="InterPro" id="IPR013087">
    <property type="entry name" value="Znf_C2H2_type"/>
</dbReference>
<dbReference type="Proteomes" id="UP001652627">
    <property type="component" value="Chromosome 2"/>
</dbReference>
<evidence type="ECO:0000256" key="7">
    <source>
        <dbReference type="ARBA" id="ARBA00023163"/>
    </source>
</evidence>